<protein>
    <recommendedName>
        <fullName evidence="2">DUF7137 domain-containing protein</fullName>
    </recommendedName>
</protein>
<feature type="compositionally biased region" description="Low complexity" evidence="1">
    <location>
        <begin position="177"/>
        <end position="221"/>
    </location>
</feature>
<feature type="region of interest" description="Disordered" evidence="1">
    <location>
        <begin position="1"/>
        <end position="81"/>
    </location>
</feature>
<dbReference type="EMBL" id="GG745347">
    <property type="protein sequence ID" value="KNE65333.1"/>
    <property type="molecule type" value="Genomic_DNA"/>
</dbReference>
<keyword evidence="4" id="KW-1185">Reference proteome</keyword>
<proteinExistence type="predicted"/>
<name>A0A0L0SS01_ALLM3</name>
<dbReference type="Pfam" id="PF23585">
    <property type="entry name" value="DUF7137"/>
    <property type="match status" value="1"/>
</dbReference>
<evidence type="ECO:0000313" key="4">
    <source>
        <dbReference type="Proteomes" id="UP000054350"/>
    </source>
</evidence>
<dbReference type="InterPro" id="IPR055561">
    <property type="entry name" value="DUF7137"/>
</dbReference>
<evidence type="ECO:0000313" key="3">
    <source>
        <dbReference type="EMBL" id="KNE65333.1"/>
    </source>
</evidence>
<evidence type="ECO:0000259" key="2">
    <source>
        <dbReference type="Pfam" id="PF23585"/>
    </source>
</evidence>
<dbReference type="Proteomes" id="UP000054350">
    <property type="component" value="Unassembled WGS sequence"/>
</dbReference>
<sequence length="395" mass="40129">MILDAAVSGTSACNSPTNPFTRSSTAMAKRAAASAKSSSRPSPTCEAATTDTSASPSRPVDPRPKDASNRQGSSSSSRSSSSAASVAPSWLVAIIAALFLASALQVFHNLNGGDHVAEAVQLVRRAAVSDSTVASTAAGPTATATSTNLVLTDPITGQPVIVNPNDPALIGSGGGTKPTSGSPSSPAPTGLSSTSGTATTGSATTITSGTDTSTPTIDPDGLVVDPRTPMGSAVFLTPYTYTNVQDMTILSLETPMQIKWAYKDVLLPPKIITIQILPPLAANQKVIGAGVKTPEQRWKNVAVNITGSATAFNWTIDQPAGQQYKLRLFDSDLGPTPANAPGRLGTSTSSMFALYQPGGPVTLVDVFAAAHTGVSVAVGWMGIVVVATIGVQLVL</sequence>
<dbReference type="OrthoDB" id="5597361at2759"/>
<organism evidence="3 4">
    <name type="scientific">Allomyces macrogynus (strain ATCC 38327)</name>
    <name type="common">Allomyces javanicus var. macrogynus</name>
    <dbReference type="NCBI Taxonomy" id="578462"/>
    <lineage>
        <taxon>Eukaryota</taxon>
        <taxon>Fungi</taxon>
        <taxon>Fungi incertae sedis</taxon>
        <taxon>Blastocladiomycota</taxon>
        <taxon>Blastocladiomycetes</taxon>
        <taxon>Blastocladiales</taxon>
        <taxon>Blastocladiaceae</taxon>
        <taxon>Allomyces</taxon>
    </lineage>
</organism>
<dbReference type="VEuPathDB" id="FungiDB:AMAG_10975"/>
<feature type="compositionally biased region" description="Low complexity" evidence="1">
    <location>
        <begin position="21"/>
        <end position="44"/>
    </location>
</feature>
<gene>
    <name evidence="3" type="ORF">AMAG_10975</name>
</gene>
<reference evidence="4" key="2">
    <citation type="submission" date="2009-11" db="EMBL/GenBank/DDBJ databases">
        <title>The Genome Sequence of Allomyces macrogynus strain ATCC 38327.</title>
        <authorList>
            <consortium name="The Broad Institute Genome Sequencing Platform"/>
            <person name="Russ C."/>
            <person name="Cuomo C."/>
            <person name="Shea T."/>
            <person name="Young S.K."/>
            <person name="Zeng Q."/>
            <person name="Koehrsen M."/>
            <person name="Haas B."/>
            <person name="Borodovsky M."/>
            <person name="Guigo R."/>
            <person name="Alvarado L."/>
            <person name="Berlin A."/>
            <person name="Borenstein D."/>
            <person name="Chen Z."/>
            <person name="Engels R."/>
            <person name="Freedman E."/>
            <person name="Gellesch M."/>
            <person name="Goldberg J."/>
            <person name="Griggs A."/>
            <person name="Gujja S."/>
            <person name="Heiman D."/>
            <person name="Hepburn T."/>
            <person name="Howarth C."/>
            <person name="Jen D."/>
            <person name="Larson L."/>
            <person name="Lewis B."/>
            <person name="Mehta T."/>
            <person name="Park D."/>
            <person name="Pearson M."/>
            <person name="Roberts A."/>
            <person name="Saif S."/>
            <person name="Shenoy N."/>
            <person name="Sisk P."/>
            <person name="Stolte C."/>
            <person name="Sykes S."/>
            <person name="Walk T."/>
            <person name="White J."/>
            <person name="Yandava C."/>
            <person name="Burger G."/>
            <person name="Gray M.W."/>
            <person name="Holland P.W.H."/>
            <person name="King N."/>
            <person name="Lang F.B.F."/>
            <person name="Roger A.J."/>
            <person name="Ruiz-Trillo I."/>
            <person name="Lander E."/>
            <person name="Nusbaum C."/>
        </authorList>
    </citation>
    <scope>NUCLEOTIDE SEQUENCE [LARGE SCALE GENOMIC DNA]</scope>
    <source>
        <strain evidence="4">ATCC 38327</strain>
    </source>
</reference>
<accession>A0A0L0SS01</accession>
<evidence type="ECO:0000256" key="1">
    <source>
        <dbReference type="SAM" id="MobiDB-lite"/>
    </source>
</evidence>
<feature type="region of interest" description="Disordered" evidence="1">
    <location>
        <begin position="162"/>
        <end position="224"/>
    </location>
</feature>
<dbReference type="AlphaFoldDB" id="A0A0L0SS01"/>
<feature type="compositionally biased region" description="Polar residues" evidence="1">
    <location>
        <begin position="47"/>
        <end position="56"/>
    </location>
</feature>
<reference evidence="3 4" key="1">
    <citation type="submission" date="2009-11" db="EMBL/GenBank/DDBJ databases">
        <title>Annotation of Allomyces macrogynus ATCC 38327.</title>
        <authorList>
            <consortium name="The Broad Institute Genome Sequencing Platform"/>
            <person name="Russ C."/>
            <person name="Cuomo C."/>
            <person name="Burger G."/>
            <person name="Gray M.W."/>
            <person name="Holland P.W.H."/>
            <person name="King N."/>
            <person name="Lang F.B.F."/>
            <person name="Roger A.J."/>
            <person name="Ruiz-Trillo I."/>
            <person name="Young S.K."/>
            <person name="Zeng Q."/>
            <person name="Gargeya S."/>
            <person name="Fitzgerald M."/>
            <person name="Haas B."/>
            <person name="Abouelleil A."/>
            <person name="Alvarado L."/>
            <person name="Arachchi H.M."/>
            <person name="Berlin A."/>
            <person name="Chapman S.B."/>
            <person name="Gearin G."/>
            <person name="Goldberg J."/>
            <person name="Griggs A."/>
            <person name="Gujja S."/>
            <person name="Hansen M."/>
            <person name="Heiman D."/>
            <person name="Howarth C."/>
            <person name="Larimer J."/>
            <person name="Lui A."/>
            <person name="MacDonald P.J.P."/>
            <person name="McCowen C."/>
            <person name="Montmayeur A."/>
            <person name="Murphy C."/>
            <person name="Neiman D."/>
            <person name="Pearson M."/>
            <person name="Priest M."/>
            <person name="Roberts A."/>
            <person name="Saif S."/>
            <person name="Shea T."/>
            <person name="Sisk P."/>
            <person name="Stolte C."/>
            <person name="Sykes S."/>
            <person name="Wortman J."/>
            <person name="Nusbaum C."/>
            <person name="Birren B."/>
        </authorList>
    </citation>
    <scope>NUCLEOTIDE SEQUENCE [LARGE SCALE GENOMIC DNA]</scope>
    <source>
        <strain evidence="3 4">ATCC 38327</strain>
    </source>
</reference>
<feature type="domain" description="DUF7137" evidence="2">
    <location>
        <begin position="228"/>
        <end position="363"/>
    </location>
</feature>
<feature type="compositionally biased region" description="Polar residues" evidence="1">
    <location>
        <begin position="8"/>
        <end position="20"/>
    </location>
</feature>